<proteinExistence type="predicted"/>
<dbReference type="AlphaFoldDB" id="A0AAD3RXR5"/>
<feature type="transmembrane region" description="Helical" evidence="1">
    <location>
        <begin position="142"/>
        <end position="165"/>
    </location>
</feature>
<keyword evidence="1" id="KW-0472">Membrane</keyword>
<feature type="transmembrane region" description="Helical" evidence="1">
    <location>
        <begin position="58"/>
        <end position="78"/>
    </location>
</feature>
<protein>
    <submittedName>
        <fullName evidence="2">Uncharacterized protein</fullName>
    </submittedName>
</protein>
<organism evidence="2 3">
    <name type="scientific">Nepenthes gracilis</name>
    <name type="common">Slender pitcher plant</name>
    <dbReference type="NCBI Taxonomy" id="150966"/>
    <lineage>
        <taxon>Eukaryota</taxon>
        <taxon>Viridiplantae</taxon>
        <taxon>Streptophyta</taxon>
        <taxon>Embryophyta</taxon>
        <taxon>Tracheophyta</taxon>
        <taxon>Spermatophyta</taxon>
        <taxon>Magnoliopsida</taxon>
        <taxon>eudicotyledons</taxon>
        <taxon>Gunneridae</taxon>
        <taxon>Pentapetalae</taxon>
        <taxon>Caryophyllales</taxon>
        <taxon>Nepenthaceae</taxon>
        <taxon>Nepenthes</taxon>
    </lineage>
</organism>
<evidence type="ECO:0000256" key="1">
    <source>
        <dbReference type="SAM" id="Phobius"/>
    </source>
</evidence>
<evidence type="ECO:0000313" key="3">
    <source>
        <dbReference type="Proteomes" id="UP001279734"/>
    </source>
</evidence>
<comment type="caution">
    <text evidence="2">The sequence shown here is derived from an EMBL/GenBank/DDBJ whole genome shotgun (WGS) entry which is preliminary data.</text>
</comment>
<evidence type="ECO:0000313" key="2">
    <source>
        <dbReference type="EMBL" id="GMG99945.1"/>
    </source>
</evidence>
<gene>
    <name evidence="2" type="ORF">Nepgr_001785</name>
</gene>
<reference evidence="2" key="1">
    <citation type="submission" date="2023-05" db="EMBL/GenBank/DDBJ databases">
        <title>Nepenthes gracilis genome sequencing.</title>
        <authorList>
            <person name="Fukushima K."/>
        </authorList>
    </citation>
    <scope>NUCLEOTIDE SEQUENCE</scope>
    <source>
        <strain evidence="2">SING2019-196</strain>
    </source>
</reference>
<dbReference type="Proteomes" id="UP001279734">
    <property type="component" value="Unassembled WGS sequence"/>
</dbReference>
<keyword evidence="3" id="KW-1185">Reference proteome</keyword>
<name>A0AAD3RXR5_NEPGR</name>
<sequence length="292" mass="32708">MNCRCTNRGHIWVGWNPTIVDVSVIECHDDIIHCRATDLANNLNCFIYGANVDSDRRGLWRTLLSIVAFLPVHLWALLGDFSVVLSNNEILGGNPTNLASREFTSYILGCYLQDVSYDGFFVTWCNKRDPPICIYKMLDRNLVLLLLTLMSLITPLDFSSCRALCPKVMLKSMKIAIQSINSVTRGIKVASSIARSAFVAAQSAILAEDTTRPSLIFLRLCWPSLMIFSSFRHKSSLSEYFDEEHVHLCSWFGLSPNASKCNLFVCSNDSEVALAIESIMGFISMLLFHCGI</sequence>
<keyword evidence="1" id="KW-1133">Transmembrane helix</keyword>
<dbReference type="EMBL" id="BSYO01000001">
    <property type="protein sequence ID" value="GMG99945.1"/>
    <property type="molecule type" value="Genomic_DNA"/>
</dbReference>
<accession>A0AAD3RXR5</accession>
<keyword evidence="1" id="KW-0812">Transmembrane</keyword>